<dbReference type="InterPro" id="IPR020471">
    <property type="entry name" value="AKR"/>
</dbReference>
<evidence type="ECO:0000256" key="3">
    <source>
        <dbReference type="ARBA" id="ARBA00023002"/>
    </source>
</evidence>
<evidence type="ECO:0000256" key="2">
    <source>
        <dbReference type="ARBA" id="ARBA00022857"/>
    </source>
</evidence>
<sequence>MPSDIPQFALNNGTKIPAVGLGCWMGSPGGGARVYEMVQKAIKNGYRHFDTAAGYEANQPTKNRSGRPSEILEFPEASFTSQRSWGIVPVHMFRPLWRLILPTLDYHRNTDHHRVQDAFTESLQKLDSDYIDLYLMHWPQASVEGRVLPPEESPTIVETWKEMEKLLATGKVKTLGVSNFSIKTLGTLLPHSSVVPATNQVELHPFLPSVALKAFCEEKGILLTAYSPLGNSRTAYAGRPSDDVPGLISDPTVVRVAKKLSIDPGQVLLSWAVQKNIIVVPKTENETRMRTNITLVTLPPEDLEVIDNLHTEPGKHRSLLGYHSAAGEVFGWTYEWLGWNMKEGGIVV</sequence>
<dbReference type="PANTHER" id="PTHR43827:SF3">
    <property type="entry name" value="NADP-DEPENDENT OXIDOREDUCTASE DOMAIN-CONTAINING PROTEIN"/>
    <property type="match status" value="1"/>
</dbReference>
<organism evidence="5 6">
    <name type="scientific">Marasmius crinis-equi</name>
    <dbReference type="NCBI Taxonomy" id="585013"/>
    <lineage>
        <taxon>Eukaryota</taxon>
        <taxon>Fungi</taxon>
        <taxon>Dikarya</taxon>
        <taxon>Basidiomycota</taxon>
        <taxon>Agaricomycotina</taxon>
        <taxon>Agaricomycetes</taxon>
        <taxon>Agaricomycetidae</taxon>
        <taxon>Agaricales</taxon>
        <taxon>Marasmiineae</taxon>
        <taxon>Marasmiaceae</taxon>
        <taxon>Marasmius</taxon>
    </lineage>
</organism>
<evidence type="ECO:0000313" key="6">
    <source>
        <dbReference type="Proteomes" id="UP001465976"/>
    </source>
</evidence>
<accession>A0ABR3F0A5</accession>
<dbReference type="PRINTS" id="PR00069">
    <property type="entry name" value="ALDKETRDTASE"/>
</dbReference>
<dbReference type="InterPro" id="IPR018170">
    <property type="entry name" value="Aldo/ket_reductase_CS"/>
</dbReference>
<evidence type="ECO:0000313" key="5">
    <source>
        <dbReference type="EMBL" id="KAL0568623.1"/>
    </source>
</evidence>
<dbReference type="PANTHER" id="PTHR43827">
    <property type="entry name" value="2,5-DIKETO-D-GLUCONIC ACID REDUCTASE"/>
    <property type="match status" value="1"/>
</dbReference>
<keyword evidence="3" id="KW-0560">Oxidoreductase</keyword>
<evidence type="ECO:0000256" key="1">
    <source>
        <dbReference type="ARBA" id="ARBA00007905"/>
    </source>
</evidence>
<comment type="similarity">
    <text evidence="1">Belongs to the aldo/keto reductase family.</text>
</comment>
<keyword evidence="2" id="KW-0521">NADP</keyword>
<feature type="domain" description="NADP-dependent oxidoreductase" evidence="4">
    <location>
        <begin position="32"/>
        <end position="309"/>
    </location>
</feature>
<reference evidence="5 6" key="1">
    <citation type="submission" date="2024-02" db="EMBL/GenBank/DDBJ databases">
        <title>A draft genome for the cacao thread blight pathogen Marasmius crinis-equi.</title>
        <authorList>
            <person name="Cohen S.P."/>
            <person name="Baruah I.K."/>
            <person name="Amoako-Attah I."/>
            <person name="Bukari Y."/>
            <person name="Meinhardt L.W."/>
            <person name="Bailey B.A."/>
        </authorList>
    </citation>
    <scope>NUCLEOTIDE SEQUENCE [LARGE SCALE GENOMIC DNA]</scope>
    <source>
        <strain evidence="5 6">GH-76</strain>
    </source>
</reference>
<dbReference type="InterPro" id="IPR036812">
    <property type="entry name" value="NAD(P)_OxRdtase_dom_sf"/>
</dbReference>
<dbReference type="EMBL" id="JBAHYK010001293">
    <property type="protein sequence ID" value="KAL0568623.1"/>
    <property type="molecule type" value="Genomic_DNA"/>
</dbReference>
<dbReference type="Pfam" id="PF00248">
    <property type="entry name" value="Aldo_ket_red"/>
    <property type="match status" value="1"/>
</dbReference>
<dbReference type="SUPFAM" id="SSF51430">
    <property type="entry name" value="NAD(P)-linked oxidoreductase"/>
    <property type="match status" value="1"/>
</dbReference>
<dbReference type="Gene3D" id="3.20.20.100">
    <property type="entry name" value="NADP-dependent oxidoreductase domain"/>
    <property type="match status" value="1"/>
</dbReference>
<protein>
    <recommendedName>
        <fullName evidence="4">NADP-dependent oxidoreductase domain-containing protein</fullName>
    </recommendedName>
</protein>
<comment type="caution">
    <text evidence="5">The sequence shown here is derived from an EMBL/GenBank/DDBJ whole genome shotgun (WGS) entry which is preliminary data.</text>
</comment>
<evidence type="ECO:0000259" key="4">
    <source>
        <dbReference type="Pfam" id="PF00248"/>
    </source>
</evidence>
<dbReference type="PROSITE" id="PS00062">
    <property type="entry name" value="ALDOKETO_REDUCTASE_2"/>
    <property type="match status" value="1"/>
</dbReference>
<dbReference type="PIRSF" id="PIRSF000097">
    <property type="entry name" value="AKR"/>
    <property type="match status" value="1"/>
</dbReference>
<dbReference type="InterPro" id="IPR023210">
    <property type="entry name" value="NADP_OxRdtase_dom"/>
</dbReference>
<gene>
    <name evidence="5" type="ORF">V5O48_013359</name>
</gene>
<keyword evidence="6" id="KW-1185">Reference proteome</keyword>
<name>A0ABR3F0A5_9AGAR</name>
<proteinExistence type="inferred from homology"/>
<dbReference type="Proteomes" id="UP001465976">
    <property type="component" value="Unassembled WGS sequence"/>
</dbReference>